<comment type="caution">
    <text evidence="1">The sequence shown here is derived from an EMBL/GenBank/DDBJ whole genome shotgun (WGS) entry which is preliminary data.</text>
</comment>
<evidence type="ECO:0000313" key="2">
    <source>
        <dbReference type="Proteomes" id="UP000237271"/>
    </source>
</evidence>
<keyword evidence="2" id="KW-1185">Reference proteome</keyword>
<reference evidence="1 2" key="1">
    <citation type="journal article" date="2017" name="Genome Biol. Evol.">
        <title>Phytophthora megakarya and P. palmivora, closely related causal agents of cacao black pod rot, underwent increases in genome sizes and gene numbers by different mechanisms.</title>
        <authorList>
            <person name="Ali S.S."/>
            <person name="Shao J."/>
            <person name="Lary D.J."/>
            <person name="Kronmiller B."/>
            <person name="Shen D."/>
            <person name="Strem M.D."/>
            <person name="Amoako-Attah I."/>
            <person name="Akrofi A.Y."/>
            <person name="Begoude B.A."/>
            <person name="Ten Hoopen G.M."/>
            <person name="Coulibaly K."/>
            <person name="Kebe B.I."/>
            <person name="Melnick R.L."/>
            <person name="Guiltinan M.J."/>
            <person name="Tyler B.M."/>
            <person name="Meinhardt L.W."/>
            <person name="Bailey B.A."/>
        </authorList>
    </citation>
    <scope>NUCLEOTIDE SEQUENCE [LARGE SCALE GENOMIC DNA]</scope>
    <source>
        <strain evidence="2">sbr112.9</strain>
    </source>
</reference>
<dbReference type="EMBL" id="NCKW01002183">
    <property type="protein sequence ID" value="POM78051.1"/>
    <property type="molecule type" value="Genomic_DNA"/>
</dbReference>
<proteinExistence type="predicted"/>
<protein>
    <submittedName>
        <fullName evidence="1">Collagen alpha-1(XVIII) chain</fullName>
    </submittedName>
</protein>
<keyword evidence="1" id="KW-0176">Collagen</keyword>
<sequence length="73" mass="8199">MQGSYHDVEAVAVKVVAADKVPAEVVPDNMGHPQAFHHDAHSHLHIDRDLGHLHQELQQVLHHIARVKDHTEV</sequence>
<dbReference type="Proteomes" id="UP000237271">
    <property type="component" value="Unassembled WGS sequence"/>
</dbReference>
<accession>A0A2P4YJT6</accession>
<evidence type="ECO:0000313" key="1">
    <source>
        <dbReference type="EMBL" id="POM78051.1"/>
    </source>
</evidence>
<dbReference type="AlphaFoldDB" id="A0A2P4YJT6"/>
<name>A0A2P4YJT6_9STRA</name>
<gene>
    <name evidence="1" type="ORF">PHPALM_4470</name>
</gene>
<organism evidence="1 2">
    <name type="scientific">Phytophthora palmivora</name>
    <dbReference type="NCBI Taxonomy" id="4796"/>
    <lineage>
        <taxon>Eukaryota</taxon>
        <taxon>Sar</taxon>
        <taxon>Stramenopiles</taxon>
        <taxon>Oomycota</taxon>
        <taxon>Peronosporomycetes</taxon>
        <taxon>Peronosporales</taxon>
        <taxon>Peronosporaceae</taxon>
        <taxon>Phytophthora</taxon>
    </lineage>
</organism>